<dbReference type="InterPro" id="IPR004046">
    <property type="entry name" value="GST_C"/>
</dbReference>
<evidence type="ECO:0000259" key="1">
    <source>
        <dbReference type="Pfam" id="PF00043"/>
    </source>
</evidence>
<feature type="domain" description="Glutathione S-transferase C-terminal" evidence="1">
    <location>
        <begin position="79"/>
        <end position="112"/>
    </location>
</feature>
<keyword evidence="3" id="KW-1185">Reference proteome</keyword>
<evidence type="ECO:0000313" key="3">
    <source>
        <dbReference type="Proteomes" id="UP000305948"/>
    </source>
</evidence>
<gene>
    <name evidence="2" type="ORF">OE88DRAFT_1646236</name>
</gene>
<dbReference type="EMBL" id="ML213515">
    <property type="protein sequence ID" value="TFK49840.1"/>
    <property type="molecule type" value="Genomic_DNA"/>
</dbReference>
<accession>A0A5C3MXD5</accession>
<proteinExistence type="predicted"/>
<dbReference type="Gene3D" id="1.20.1050.10">
    <property type="match status" value="1"/>
</dbReference>
<dbReference type="InterPro" id="IPR036282">
    <property type="entry name" value="Glutathione-S-Trfase_C_sf"/>
</dbReference>
<organism evidence="2 3">
    <name type="scientific">Heliocybe sulcata</name>
    <dbReference type="NCBI Taxonomy" id="5364"/>
    <lineage>
        <taxon>Eukaryota</taxon>
        <taxon>Fungi</taxon>
        <taxon>Dikarya</taxon>
        <taxon>Basidiomycota</taxon>
        <taxon>Agaricomycotina</taxon>
        <taxon>Agaricomycetes</taxon>
        <taxon>Gloeophyllales</taxon>
        <taxon>Gloeophyllaceae</taxon>
        <taxon>Heliocybe</taxon>
    </lineage>
</organism>
<name>A0A5C3MXD5_9AGAM</name>
<dbReference type="SUPFAM" id="SSF47616">
    <property type="entry name" value="GST C-terminal domain-like"/>
    <property type="match status" value="1"/>
</dbReference>
<dbReference type="Pfam" id="PF00043">
    <property type="entry name" value="GST_C"/>
    <property type="match status" value="1"/>
</dbReference>
<dbReference type="OrthoDB" id="2754278at2759"/>
<protein>
    <recommendedName>
        <fullName evidence="1">Glutathione S-transferase C-terminal domain-containing protein</fullName>
    </recommendedName>
</protein>
<dbReference type="AlphaFoldDB" id="A0A5C3MXD5"/>
<evidence type="ECO:0000313" key="2">
    <source>
        <dbReference type="EMBL" id="TFK49840.1"/>
    </source>
</evidence>
<reference evidence="2 3" key="1">
    <citation type="journal article" date="2019" name="Nat. Ecol. Evol.">
        <title>Megaphylogeny resolves global patterns of mushroom evolution.</title>
        <authorList>
            <person name="Varga T."/>
            <person name="Krizsan K."/>
            <person name="Foldi C."/>
            <person name="Dima B."/>
            <person name="Sanchez-Garcia M."/>
            <person name="Sanchez-Ramirez S."/>
            <person name="Szollosi G.J."/>
            <person name="Szarkandi J.G."/>
            <person name="Papp V."/>
            <person name="Albert L."/>
            <person name="Andreopoulos W."/>
            <person name="Angelini C."/>
            <person name="Antonin V."/>
            <person name="Barry K.W."/>
            <person name="Bougher N.L."/>
            <person name="Buchanan P."/>
            <person name="Buyck B."/>
            <person name="Bense V."/>
            <person name="Catcheside P."/>
            <person name="Chovatia M."/>
            <person name="Cooper J."/>
            <person name="Damon W."/>
            <person name="Desjardin D."/>
            <person name="Finy P."/>
            <person name="Geml J."/>
            <person name="Haridas S."/>
            <person name="Hughes K."/>
            <person name="Justo A."/>
            <person name="Karasinski D."/>
            <person name="Kautmanova I."/>
            <person name="Kiss B."/>
            <person name="Kocsube S."/>
            <person name="Kotiranta H."/>
            <person name="LaButti K.M."/>
            <person name="Lechner B.E."/>
            <person name="Liimatainen K."/>
            <person name="Lipzen A."/>
            <person name="Lukacs Z."/>
            <person name="Mihaltcheva S."/>
            <person name="Morgado L.N."/>
            <person name="Niskanen T."/>
            <person name="Noordeloos M.E."/>
            <person name="Ohm R.A."/>
            <person name="Ortiz-Santana B."/>
            <person name="Ovrebo C."/>
            <person name="Racz N."/>
            <person name="Riley R."/>
            <person name="Savchenko A."/>
            <person name="Shiryaev A."/>
            <person name="Soop K."/>
            <person name="Spirin V."/>
            <person name="Szebenyi C."/>
            <person name="Tomsovsky M."/>
            <person name="Tulloss R.E."/>
            <person name="Uehling J."/>
            <person name="Grigoriev I.V."/>
            <person name="Vagvolgyi C."/>
            <person name="Papp T."/>
            <person name="Martin F.M."/>
            <person name="Miettinen O."/>
            <person name="Hibbett D.S."/>
            <person name="Nagy L.G."/>
        </authorList>
    </citation>
    <scope>NUCLEOTIDE SEQUENCE [LARGE SCALE GENOMIC DNA]</scope>
    <source>
        <strain evidence="2 3">OMC1185</strain>
    </source>
</reference>
<dbReference type="Proteomes" id="UP000305948">
    <property type="component" value="Unassembled WGS sequence"/>
</dbReference>
<sequence length="154" mass="17012">MSHGKQFTLYIHKAGVKNGRLRLSDPNDKICLSLSPWFLIPDVDEVSRTAVAVLPSVGTRSLLQSSNALSLQPPRPRYLDEVKRVVSIMESVLSKQEWLVGGKFVLADLAFLLGMTTPALSPWPPVLKVLGMSSYIDKSRFQGRVEGPRPVNAK</sequence>